<feature type="domain" description="DUF7507" evidence="1">
    <location>
        <begin position="1"/>
        <end position="79"/>
    </location>
</feature>
<protein>
    <recommendedName>
        <fullName evidence="1">DUF7507 domain-containing protein</fullName>
    </recommendedName>
</protein>
<dbReference type="InterPro" id="IPR055354">
    <property type="entry name" value="DUF7507"/>
</dbReference>
<dbReference type="PANTHER" id="PTHR34819">
    <property type="entry name" value="LARGE CYSTEINE-RICH PERIPLASMIC PROTEIN OMCB"/>
    <property type="match status" value="1"/>
</dbReference>
<dbReference type="Proteomes" id="UP001589797">
    <property type="component" value="Unassembled WGS sequence"/>
</dbReference>
<dbReference type="NCBIfam" id="TIGR01451">
    <property type="entry name" value="B_ant_repeat"/>
    <property type="match status" value="2"/>
</dbReference>
<evidence type="ECO:0000313" key="3">
    <source>
        <dbReference type="Proteomes" id="UP001589797"/>
    </source>
</evidence>
<reference evidence="2 3" key="1">
    <citation type="submission" date="2024-09" db="EMBL/GenBank/DDBJ databases">
        <authorList>
            <person name="Sun Q."/>
            <person name="Mori K."/>
        </authorList>
    </citation>
    <scope>NUCLEOTIDE SEQUENCE [LARGE SCALE GENOMIC DNA]</scope>
    <source>
        <strain evidence="2 3">CCM 7650</strain>
    </source>
</reference>
<dbReference type="EMBL" id="JBHLWI010000079">
    <property type="protein sequence ID" value="MFC0264598.1"/>
    <property type="molecule type" value="Genomic_DNA"/>
</dbReference>
<evidence type="ECO:0000313" key="2">
    <source>
        <dbReference type="EMBL" id="MFC0264598.1"/>
    </source>
</evidence>
<proteinExistence type="predicted"/>
<dbReference type="Pfam" id="PF24346">
    <property type="entry name" value="DUF7507"/>
    <property type="match status" value="3"/>
</dbReference>
<feature type="domain" description="DUF7507" evidence="1">
    <location>
        <begin position="197"/>
        <end position="299"/>
    </location>
</feature>
<gene>
    <name evidence="2" type="ORF">ACFFIP_18070</name>
</gene>
<feature type="non-terminal residue" evidence="2">
    <location>
        <position position="316"/>
    </location>
</feature>
<keyword evidence="3" id="KW-1185">Reference proteome</keyword>
<dbReference type="InterPro" id="IPR047589">
    <property type="entry name" value="DUF11_rpt"/>
</dbReference>
<feature type="domain" description="DUF7507" evidence="1">
    <location>
        <begin position="87"/>
        <end position="189"/>
    </location>
</feature>
<organism evidence="2 3">
    <name type="scientific">Fontibacter flavus</name>
    <dbReference type="NCBI Taxonomy" id="654838"/>
    <lineage>
        <taxon>Bacteria</taxon>
        <taxon>Pseudomonadati</taxon>
        <taxon>Bacteroidota</taxon>
        <taxon>Cytophagia</taxon>
        <taxon>Cytophagales</taxon>
        <taxon>Cyclobacteriaceae</taxon>
        <taxon>Fontibacter</taxon>
    </lineage>
</organism>
<accession>A0ABV6FXP9</accession>
<comment type="caution">
    <text evidence="2">The sequence shown here is derived from an EMBL/GenBank/DDBJ whole genome shotgun (WGS) entry which is preliminary data.</text>
</comment>
<sequence>ITVTNTGNVSLTGVAVTDPFAGGAALESGDANNNGVLDIGEAWVYSAVYAATQSDIDAGDDLVNTAYVNTNETSEQSATATTTITQSPSLTISKTVDATNISAPQDLTYTITVTNTGNVSLTGVAVTDPFAGGAALESGDANNNGVLDIGEAWVYSAVYAATQSDIDAGDDLVNTAYVNTNETSEQSATATTTITQSPSLTISKTVDATNISAPQDLTYTITVTNTGNVSLTGVAVTDPFAGGAALESGDADSDGVLDIGEAWVYSAVYTATQSDIDAGDDLVNTAYVNTNETSEQSATATTTITQSPSLTISKTV</sequence>
<feature type="non-terminal residue" evidence="2">
    <location>
        <position position="1"/>
    </location>
</feature>
<evidence type="ECO:0000259" key="1">
    <source>
        <dbReference type="Pfam" id="PF24346"/>
    </source>
</evidence>
<dbReference type="InterPro" id="IPR051172">
    <property type="entry name" value="Chlamydia_OmcB"/>
</dbReference>
<name>A0ABV6FXP9_9BACT</name>